<comment type="caution">
    <text evidence="5">The sequence shown here is derived from an EMBL/GenBank/DDBJ whole genome shotgun (WGS) entry which is preliminary data.</text>
</comment>
<evidence type="ECO:0000259" key="4">
    <source>
        <dbReference type="Pfam" id="PF00849"/>
    </source>
</evidence>
<protein>
    <recommendedName>
        <fullName evidence="3">Pseudouridine synthase</fullName>
        <ecNumber evidence="3">5.4.99.-</ecNumber>
    </recommendedName>
</protein>
<dbReference type="InterPro" id="IPR020094">
    <property type="entry name" value="TruA/RsuA/RluB/E/F_N"/>
</dbReference>
<dbReference type="NCBIfam" id="TIGR00093">
    <property type="entry name" value="pseudouridine synthase"/>
    <property type="match status" value="1"/>
</dbReference>
<dbReference type="Proteomes" id="UP000297834">
    <property type="component" value="Unassembled WGS sequence"/>
</dbReference>
<evidence type="ECO:0000256" key="2">
    <source>
        <dbReference type="ARBA" id="ARBA00023235"/>
    </source>
</evidence>
<dbReference type="OrthoDB" id="9807213at2"/>
<dbReference type="InterPro" id="IPR042092">
    <property type="entry name" value="PsdUridine_s_RsuA/RluB/E/F_cat"/>
</dbReference>
<dbReference type="EC" id="5.4.99.-" evidence="3"/>
<dbReference type="AlphaFoldDB" id="A0A4Y7XG13"/>
<proteinExistence type="inferred from homology"/>
<dbReference type="InterPro" id="IPR000748">
    <property type="entry name" value="PsdUridine_synth_RsuA/RluB/E/F"/>
</dbReference>
<dbReference type="Pfam" id="PF00849">
    <property type="entry name" value="PseudoU_synth_2"/>
    <property type="match status" value="1"/>
</dbReference>
<reference evidence="5 6" key="1">
    <citation type="submission" date="2019-03" db="EMBL/GenBank/DDBJ databases">
        <title>Alkanindiges illinoisensis: a potential pathogenic isolated from ascites of a gastric cancer patient with abdominal metastasis.</title>
        <authorList>
            <person name="Hu X."/>
            <person name="Yang B."/>
            <person name="Yan X."/>
            <person name="Lin L."/>
            <person name="Zhao H."/>
            <person name="Zhou F."/>
            <person name="Su B."/>
            <person name="Chen J."/>
            <person name="Rui Y."/>
            <person name="Wang Q."/>
            <person name="Zheng L."/>
        </authorList>
    </citation>
    <scope>NUCLEOTIDE SEQUENCE [LARGE SCALE GENOMIC DNA]</scope>
    <source>
        <strain evidence="5 6">NFYY 23406</strain>
    </source>
</reference>
<dbReference type="SUPFAM" id="SSF55120">
    <property type="entry name" value="Pseudouridine synthase"/>
    <property type="match status" value="1"/>
</dbReference>
<name>A0A4Y7XG13_9GAMM</name>
<dbReference type="PANTHER" id="PTHR47683:SF2">
    <property type="entry name" value="RNA-BINDING S4 DOMAIN-CONTAINING PROTEIN"/>
    <property type="match status" value="1"/>
</dbReference>
<organism evidence="5 6">
    <name type="scientific">Alkanindiges illinoisensis</name>
    <dbReference type="NCBI Taxonomy" id="197183"/>
    <lineage>
        <taxon>Bacteria</taxon>
        <taxon>Pseudomonadati</taxon>
        <taxon>Pseudomonadota</taxon>
        <taxon>Gammaproteobacteria</taxon>
        <taxon>Moraxellales</taxon>
        <taxon>Moraxellaceae</taxon>
        <taxon>Alkanindiges</taxon>
    </lineage>
</organism>
<dbReference type="InterPro" id="IPR050343">
    <property type="entry name" value="RsuA_PseudoU_synthase"/>
</dbReference>
<evidence type="ECO:0000256" key="1">
    <source>
        <dbReference type="ARBA" id="ARBA00008348"/>
    </source>
</evidence>
<feature type="domain" description="Pseudouridine synthase RsuA/RluA-like" evidence="4">
    <location>
        <begin position="4"/>
        <end position="149"/>
    </location>
</feature>
<dbReference type="Gene3D" id="3.30.70.1560">
    <property type="entry name" value="Alpha-L RNA-binding motif"/>
    <property type="match status" value="1"/>
</dbReference>
<sequence>MAQIVLFNKPFNVLTQFRTDDERITLAQFIHNKNLRVAGRLDYDSEGLLLLTDDGQINQQLVHPRARQYKTYLVQVEGTPTDAALQQLQQGVVLKDGLTLPAKARVIDEPDFLWPRNPPIRFRAAIPTTWLEIQICEGKNRQVRRMTAAVGLPTLRLIRSKIGPFLLENLQPGELKIFDTLKDVRACPHLALHQINMQAM</sequence>
<comment type="similarity">
    <text evidence="1 3">Belongs to the pseudouridine synthase RsuA family.</text>
</comment>
<dbReference type="GO" id="GO:0140098">
    <property type="term" value="F:catalytic activity, acting on RNA"/>
    <property type="evidence" value="ECO:0007669"/>
    <property type="project" value="UniProtKB-ARBA"/>
</dbReference>
<keyword evidence="2 3" id="KW-0413">Isomerase</keyword>
<dbReference type="InterPro" id="IPR018496">
    <property type="entry name" value="PsdUridine_synth_RsuA/RluB_CS"/>
</dbReference>
<dbReference type="GO" id="GO:0001522">
    <property type="term" value="P:pseudouridine synthesis"/>
    <property type="evidence" value="ECO:0007669"/>
    <property type="project" value="InterPro"/>
</dbReference>
<evidence type="ECO:0000256" key="3">
    <source>
        <dbReference type="RuleBase" id="RU003887"/>
    </source>
</evidence>
<evidence type="ECO:0000313" key="5">
    <source>
        <dbReference type="EMBL" id="TEU30757.1"/>
    </source>
</evidence>
<dbReference type="Gene3D" id="3.30.70.580">
    <property type="entry name" value="Pseudouridine synthase I, catalytic domain, N-terminal subdomain"/>
    <property type="match status" value="1"/>
</dbReference>
<dbReference type="PROSITE" id="PS01149">
    <property type="entry name" value="PSI_RSU"/>
    <property type="match status" value="1"/>
</dbReference>
<accession>A0A4Y7XG13</accession>
<gene>
    <name evidence="5" type="ORF">E2B99_00895</name>
</gene>
<evidence type="ECO:0000313" key="6">
    <source>
        <dbReference type="Proteomes" id="UP000297834"/>
    </source>
</evidence>
<keyword evidence="6" id="KW-1185">Reference proteome</keyword>
<dbReference type="STRING" id="1120977.GCA_000619845_01055"/>
<dbReference type="PANTHER" id="PTHR47683">
    <property type="entry name" value="PSEUDOURIDINE SYNTHASE FAMILY PROTEIN-RELATED"/>
    <property type="match status" value="1"/>
</dbReference>
<dbReference type="EMBL" id="SNTY01000005">
    <property type="protein sequence ID" value="TEU30757.1"/>
    <property type="molecule type" value="Genomic_DNA"/>
</dbReference>
<dbReference type="GO" id="GO:0006364">
    <property type="term" value="P:rRNA processing"/>
    <property type="evidence" value="ECO:0007669"/>
    <property type="project" value="UniProtKB-ARBA"/>
</dbReference>
<dbReference type="GO" id="GO:0009982">
    <property type="term" value="F:pseudouridine synthase activity"/>
    <property type="evidence" value="ECO:0007669"/>
    <property type="project" value="InterPro"/>
</dbReference>
<dbReference type="GO" id="GO:0003723">
    <property type="term" value="F:RNA binding"/>
    <property type="evidence" value="ECO:0007669"/>
    <property type="project" value="InterPro"/>
</dbReference>
<dbReference type="InterPro" id="IPR020103">
    <property type="entry name" value="PsdUridine_synth_cat_dom_sf"/>
</dbReference>
<dbReference type="InterPro" id="IPR006145">
    <property type="entry name" value="PsdUridine_synth_RsuA/RluA"/>
</dbReference>